<reference evidence="3" key="1">
    <citation type="submission" date="2018-07" db="EMBL/GenBank/DDBJ databases">
        <authorList>
            <person name="Ashton P.M."/>
            <person name="Dallman T."/>
            <person name="Nair S."/>
            <person name="De Pinna E."/>
            <person name="Peters T."/>
            <person name="Grant K."/>
        </authorList>
    </citation>
    <scope>NUCLEOTIDE SEQUENCE</scope>
    <source>
        <strain evidence="3">186598</strain>
        <strain evidence="1">196404</strain>
        <strain evidence="2">623457</strain>
    </source>
</reference>
<dbReference type="InterPro" id="IPR013388">
    <property type="entry name" value="T3SS_OrgA/MxiK"/>
</dbReference>
<dbReference type="Pfam" id="PF09482">
    <property type="entry name" value="OrgA_MxiK"/>
    <property type="match status" value="1"/>
</dbReference>
<dbReference type="EMBL" id="AAHRBT010000043">
    <property type="protein sequence ID" value="EBZ4208357.1"/>
    <property type="molecule type" value="Genomic_DNA"/>
</dbReference>
<dbReference type="AlphaFoldDB" id="A0A5J1T1Y1"/>
<evidence type="ECO:0000313" key="3">
    <source>
        <dbReference type="EMBL" id="EDA8247160.1"/>
    </source>
</evidence>
<protein>
    <submittedName>
        <fullName evidence="3">Type III secretion system protein</fullName>
    </submittedName>
</protein>
<dbReference type="EMBL" id="AALLJB010000078">
    <property type="protein sequence ID" value="EDA8247160.1"/>
    <property type="molecule type" value="Genomic_DNA"/>
</dbReference>
<sequence>MKSNDHGELSMFSDNILKIMYAPLYYIHYSYLGKLKHNKEFSDELINFWIIKHNQLSELPEGFIFHDKDDIEFLLVNNWQLLPNIALLIGCYLDRTSSHKGIVDSLNCHLFISLPLQCQVKYVEAYHACDVIAVGISFLLELGSNLPPALRQRFLLMFPEGIILPKLCVLKTPDNINLLKMAIVYAKNKF</sequence>
<accession>A0A5J1T1Y1</accession>
<evidence type="ECO:0000313" key="2">
    <source>
        <dbReference type="EMBL" id="EBZ4208357.1"/>
    </source>
</evidence>
<name>A0A5J1T1Y1_SALET</name>
<proteinExistence type="predicted"/>
<dbReference type="RefSeq" id="WP_000839977.1">
    <property type="nucleotide sequence ID" value="NZ_CP082930.1"/>
</dbReference>
<organism evidence="3">
    <name type="scientific">Salmonella enterica subsp. enterica serovar London</name>
    <dbReference type="NCBI Taxonomy" id="149390"/>
    <lineage>
        <taxon>Bacteria</taxon>
        <taxon>Pseudomonadati</taxon>
        <taxon>Pseudomonadota</taxon>
        <taxon>Gammaproteobacteria</taxon>
        <taxon>Enterobacterales</taxon>
        <taxon>Enterobacteriaceae</taxon>
        <taxon>Salmonella</taxon>
    </lineage>
</organism>
<comment type="caution">
    <text evidence="3">The sequence shown here is derived from an EMBL/GenBank/DDBJ whole genome shotgun (WGS) entry which is preliminary data.</text>
</comment>
<dbReference type="EMBL" id="AAHISR010000047">
    <property type="protein sequence ID" value="EBW5674236.1"/>
    <property type="molecule type" value="Genomic_DNA"/>
</dbReference>
<gene>
    <name evidence="3" type="ORF">A4I94_22515</name>
    <name evidence="1" type="ORF">DPY77_24235</name>
    <name evidence="2" type="ORF">EBC19_23810</name>
</gene>
<evidence type="ECO:0000313" key="1">
    <source>
        <dbReference type="EMBL" id="EBW5674236.1"/>
    </source>
</evidence>